<dbReference type="PANTHER" id="PTHR42801:SF4">
    <property type="entry name" value="AHPC_TSA FAMILY PROTEIN"/>
    <property type="match status" value="1"/>
</dbReference>
<dbReference type="AlphaFoldDB" id="A0A7G1HT74"/>
<comment type="subunit">
    <text evidence="2">Monomer.</text>
</comment>
<reference evidence="16" key="1">
    <citation type="submission" date="2020-07" db="EMBL/GenBank/DDBJ databases">
        <title>Complete genome sequencing of Coprobacter sp. strain 2CBH44.</title>
        <authorList>
            <person name="Sakamoto M."/>
            <person name="Murakami T."/>
            <person name="Mori H."/>
        </authorList>
    </citation>
    <scope>NUCLEOTIDE SEQUENCE [LARGE SCALE GENOMIC DNA]</scope>
    <source>
        <strain evidence="16">2CBH44</strain>
    </source>
</reference>
<dbReference type="PANTHER" id="PTHR42801">
    <property type="entry name" value="THIOREDOXIN-DEPENDENT PEROXIDE REDUCTASE"/>
    <property type="match status" value="1"/>
</dbReference>
<dbReference type="PROSITE" id="PS51352">
    <property type="entry name" value="THIOREDOXIN_2"/>
    <property type="match status" value="1"/>
</dbReference>
<feature type="active site" description="Cysteine sulfenic acid (-SOH) intermediate; for peroxidase activity" evidence="13">
    <location>
        <position position="45"/>
    </location>
</feature>
<evidence type="ECO:0000256" key="2">
    <source>
        <dbReference type="ARBA" id="ARBA00011245"/>
    </source>
</evidence>
<comment type="similarity">
    <text evidence="10">Belongs to the peroxiredoxin family. BCP/PrxQ subfamily.</text>
</comment>
<keyword evidence="4" id="KW-0575">Peroxidase</keyword>
<dbReference type="InterPro" id="IPR036249">
    <property type="entry name" value="Thioredoxin-like_sf"/>
</dbReference>
<accession>A0A7G1HT74</accession>
<evidence type="ECO:0000256" key="11">
    <source>
        <dbReference type="ARBA" id="ARBA00042639"/>
    </source>
</evidence>
<comment type="catalytic activity">
    <reaction evidence="12">
        <text>a hydroperoxide + [thioredoxin]-dithiol = an alcohol + [thioredoxin]-disulfide + H2O</text>
        <dbReference type="Rhea" id="RHEA:62620"/>
        <dbReference type="Rhea" id="RHEA-COMP:10698"/>
        <dbReference type="Rhea" id="RHEA-COMP:10700"/>
        <dbReference type="ChEBI" id="CHEBI:15377"/>
        <dbReference type="ChEBI" id="CHEBI:29950"/>
        <dbReference type="ChEBI" id="CHEBI:30879"/>
        <dbReference type="ChEBI" id="CHEBI:35924"/>
        <dbReference type="ChEBI" id="CHEBI:50058"/>
        <dbReference type="EC" id="1.11.1.24"/>
    </reaction>
</comment>
<dbReference type="GO" id="GO:0005737">
    <property type="term" value="C:cytoplasm"/>
    <property type="evidence" value="ECO:0007669"/>
    <property type="project" value="TreeGrafter"/>
</dbReference>
<name>A0A7G1HT74_9BACT</name>
<keyword evidence="5" id="KW-0049">Antioxidant</keyword>
<evidence type="ECO:0000256" key="7">
    <source>
        <dbReference type="ARBA" id="ARBA00023157"/>
    </source>
</evidence>
<evidence type="ECO:0000256" key="5">
    <source>
        <dbReference type="ARBA" id="ARBA00022862"/>
    </source>
</evidence>
<evidence type="ECO:0000256" key="6">
    <source>
        <dbReference type="ARBA" id="ARBA00023002"/>
    </source>
</evidence>
<dbReference type="InterPro" id="IPR000866">
    <property type="entry name" value="AhpC/TSA"/>
</dbReference>
<dbReference type="InterPro" id="IPR050924">
    <property type="entry name" value="Peroxiredoxin_BCP/PrxQ"/>
</dbReference>
<protein>
    <recommendedName>
        <fullName evidence="3">thioredoxin-dependent peroxiredoxin</fullName>
        <ecNumber evidence="3">1.11.1.24</ecNumber>
    </recommendedName>
    <alternativeName>
        <fullName evidence="9">Thioredoxin peroxidase</fullName>
    </alternativeName>
    <alternativeName>
        <fullName evidence="11">Thioredoxin-dependent peroxiredoxin Bcp</fullName>
    </alternativeName>
</protein>
<dbReference type="NCBIfam" id="NF006960">
    <property type="entry name" value="PRK09437.1"/>
    <property type="match status" value="1"/>
</dbReference>
<dbReference type="GO" id="GO:0045454">
    <property type="term" value="P:cell redox homeostasis"/>
    <property type="evidence" value="ECO:0007669"/>
    <property type="project" value="TreeGrafter"/>
</dbReference>
<evidence type="ECO:0000256" key="13">
    <source>
        <dbReference type="PIRSR" id="PIRSR000239-1"/>
    </source>
</evidence>
<keyword evidence="16" id="KW-1185">Reference proteome</keyword>
<dbReference type="InterPro" id="IPR024706">
    <property type="entry name" value="Peroxiredoxin_AhpC-typ"/>
</dbReference>
<dbReference type="EC" id="1.11.1.24" evidence="3"/>
<dbReference type="CDD" id="cd03017">
    <property type="entry name" value="PRX_BCP"/>
    <property type="match status" value="1"/>
</dbReference>
<evidence type="ECO:0000256" key="4">
    <source>
        <dbReference type="ARBA" id="ARBA00022559"/>
    </source>
</evidence>
<dbReference type="Gene3D" id="3.40.30.10">
    <property type="entry name" value="Glutaredoxin"/>
    <property type="match status" value="1"/>
</dbReference>
<evidence type="ECO:0000313" key="15">
    <source>
        <dbReference type="EMBL" id="BCI62949.1"/>
    </source>
</evidence>
<dbReference type="EMBL" id="AP023322">
    <property type="protein sequence ID" value="BCI62949.1"/>
    <property type="molecule type" value="Genomic_DNA"/>
</dbReference>
<dbReference type="Pfam" id="PF00578">
    <property type="entry name" value="AhpC-TSA"/>
    <property type="match status" value="1"/>
</dbReference>
<proteinExistence type="inferred from homology"/>
<dbReference type="RefSeq" id="WP_200755749.1">
    <property type="nucleotide sequence ID" value="NZ_AP023322.1"/>
</dbReference>
<feature type="domain" description="Thioredoxin" evidence="14">
    <location>
        <begin position="3"/>
        <end position="153"/>
    </location>
</feature>
<evidence type="ECO:0000256" key="12">
    <source>
        <dbReference type="ARBA" id="ARBA00049091"/>
    </source>
</evidence>
<evidence type="ECO:0000259" key="14">
    <source>
        <dbReference type="PROSITE" id="PS51352"/>
    </source>
</evidence>
<evidence type="ECO:0000256" key="9">
    <source>
        <dbReference type="ARBA" id="ARBA00032824"/>
    </source>
</evidence>
<dbReference type="InterPro" id="IPR013766">
    <property type="entry name" value="Thioredoxin_domain"/>
</dbReference>
<dbReference type="GO" id="GO:0008379">
    <property type="term" value="F:thioredoxin peroxidase activity"/>
    <property type="evidence" value="ECO:0007669"/>
    <property type="project" value="TreeGrafter"/>
</dbReference>
<keyword evidence="6" id="KW-0560">Oxidoreductase</keyword>
<keyword evidence="7" id="KW-1015">Disulfide bond</keyword>
<dbReference type="SUPFAM" id="SSF52833">
    <property type="entry name" value="Thioredoxin-like"/>
    <property type="match status" value="1"/>
</dbReference>
<dbReference type="GO" id="GO:0034599">
    <property type="term" value="P:cellular response to oxidative stress"/>
    <property type="evidence" value="ECO:0007669"/>
    <property type="project" value="TreeGrafter"/>
</dbReference>
<evidence type="ECO:0000256" key="8">
    <source>
        <dbReference type="ARBA" id="ARBA00023284"/>
    </source>
</evidence>
<dbReference type="KEGG" id="copr:Cop2CBH44_13020"/>
<evidence type="ECO:0000256" key="1">
    <source>
        <dbReference type="ARBA" id="ARBA00003330"/>
    </source>
</evidence>
<dbReference type="FunFam" id="3.40.30.10:FF:000007">
    <property type="entry name" value="Thioredoxin-dependent thiol peroxidase"/>
    <property type="match status" value="1"/>
</dbReference>
<evidence type="ECO:0000256" key="10">
    <source>
        <dbReference type="ARBA" id="ARBA00038489"/>
    </source>
</evidence>
<dbReference type="Proteomes" id="UP000594042">
    <property type="component" value="Chromosome"/>
</dbReference>
<evidence type="ECO:0000256" key="3">
    <source>
        <dbReference type="ARBA" id="ARBA00013017"/>
    </source>
</evidence>
<comment type="function">
    <text evidence="1">Thiol-specific peroxidase that catalyzes the reduction of hydrogen peroxide and organic hydroperoxides to water and alcohols, respectively. Plays a role in cell protection against oxidative stress by detoxifying peroxides and as sensor of hydrogen peroxide-mediated signaling events.</text>
</comment>
<gene>
    <name evidence="15" type="ORF">Cop2CBH44_13020</name>
</gene>
<dbReference type="PIRSF" id="PIRSF000239">
    <property type="entry name" value="AHPC"/>
    <property type="match status" value="1"/>
</dbReference>
<evidence type="ECO:0000313" key="16">
    <source>
        <dbReference type="Proteomes" id="UP000594042"/>
    </source>
</evidence>
<sequence>MALKVGDRIPEILGVNQYGEEVKTKDLAGKKLVLYFYPKDNTPGCTAEACSLRDGYERLRAAGYEVIGVSKDSVKSHQKFIEKQDLPFQLIADTDTTLNQVFGVWAEKKMAGRTYMGTLRTTFLIDENGIVEKIIDKVDTKQHAEQILDDKLR</sequence>
<keyword evidence="8" id="KW-0676">Redox-active center</keyword>
<organism evidence="15 16">
    <name type="scientific">Coprobacter secundus subsp. similis</name>
    <dbReference type="NCBI Taxonomy" id="2751153"/>
    <lineage>
        <taxon>Bacteria</taxon>
        <taxon>Pseudomonadati</taxon>
        <taxon>Bacteroidota</taxon>
        <taxon>Bacteroidia</taxon>
        <taxon>Bacteroidales</taxon>
        <taxon>Barnesiellaceae</taxon>
        <taxon>Coprobacter</taxon>
    </lineage>
</organism>